<protein>
    <submittedName>
        <fullName evidence="2">Type II toxin-antitoxin system ParD family antitoxin</fullName>
    </submittedName>
</protein>
<dbReference type="AlphaFoldDB" id="A0A2W4EU27"/>
<dbReference type="RefSeq" id="WP_111160661.1">
    <property type="nucleotide sequence ID" value="NZ_PCDP01000035.1"/>
</dbReference>
<dbReference type="EMBL" id="PCDP01000035">
    <property type="protein sequence ID" value="PZM13810.1"/>
    <property type="molecule type" value="Genomic_DNA"/>
</dbReference>
<evidence type="ECO:0000256" key="1">
    <source>
        <dbReference type="ARBA" id="ARBA00008580"/>
    </source>
</evidence>
<dbReference type="InterPro" id="IPR013321">
    <property type="entry name" value="Arc_rbn_hlx_hlx"/>
</dbReference>
<evidence type="ECO:0000313" key="3">
    <source>
        <dbReference type="Proteomes" id="UP000248925"/>
    </source>
</evidence>
<dbReference type="Proteomes" id="UP000248925">
    <property type="component" value="Unassembled WGS sequence"/>
</dbReference>
<dbReference type="PANTHER" id="PTHR36582">
    <property type="entry name" value="ANTITOXIN PARD"/>
    <property type="match status" value="1"/>
</dbReference>
<dbReference type="Gene3D" id="1.10.1220.10">
    <property type="entry name" value="Met repressor-like"/>
    <property type="match status" value="1"/>
</dbReference>
<dbReference type="InterPro" id="IPR022789">
    <property type="entry name" value="ParD"/>
</dbReference>
<comment type="caution">
    <text evidence="2">The sequence shown here is derived from an EMBL/GenBank/DDBJ whole genome shotgun (WGS) entry which is preliminary data.</text>
</comment>
<keyword evidence="3" id="KW-1185">Reference proteome</keyword>
<comment type="similarity">
    <text evidence="1">Belongs to the ParD antitoxin family.</text>
</comment>
<sequence>MVTVTISLPESLKTFMEDQIATRGFGNVSEYVRSLLREAQAKENDDRLQELLLEGLSSGKGQAVTEEFWNELKLEAAELLAKRTPGKKAG</sequence>
<dbReference type="InterPro" id="IPR010985">
    <property type="entry name" value="Ribbon_hlx_hlx"/>
</dbReference>
<dbReference type="OrthoDB" id="9811310at2"/>
<dbReference type="CDD" id="cd22231">
    <property type="entry name" value="RHH_NikR_HicB-like"/>
    <property type="match status" value="1"/>
</dbReference>
<organism evidence="2 3">
    <name type="scientific">Rhizobium tubonense</name>
    <dbReference type="NCBI Taxonomy" id="484088"/>
    <lineage>
        <taxon>Bacteria</taxon>
        <taxon>Pseudomonadati</taxon>
        <taxon>Pseudomonadota</taxon>
        <taxon>Alphaproteobacteria</taxon>
        <taxon>Hyphomicrobiales</taxon>
        <taxon>Rhizobiaceae</taxon>
        <taxon>Rhizobium/Agrobacterium group</taxon>
        <taxon>Rhizobium</taxon>
    </lineage>
</organism>
<dbReference type="PANTHER" id="PTHR36582:SF2">
    <property type="entry name" value="ANTITOXIN PARD"/>
    <property type="match status" value="1"/>
</dbReference>
<evidence type="ECO:0000313" key="2">
    <source>
        <dbReference type="EMBL" id="PZM13810.1"/>
    </source>
</evidence>
<dbReference type="Pfam" id="PF03693">
    <property type="entry name" value="ParD_antitoxin"/>
    <property type="match status" value="1"/>
</dbReference>
<proteinExistence type="inferred from homology"/>
<name>A0A2W4EU27_9HYPH</name>
<dbReference type="SUPFAM" id="SSF47598">
    <property type="entry name" value="Ribbon-helix-helix"/>
    <property type="match status" value="1"/>
</dbReference>
<reference evidence="2 3" key="1">
    <citation type="journal article" date="2018" name="Sci. Rep.">
        <title>Rhizobium tumorigenes sp. nov., a novel plant tumorigenic bacterium isolated from cane gall tumors on thornless blackberry.</title>
        <authorList>
            <person name="Kuzmanovi N."/>
            <person name="Smalla K."/>
            <person name="Gronow S."/>
            <person name="PuBawska J."/>
        </authorList>
    </citation>
    <scope>NUCLEOTIDE SEQUENCE [LARGE SCALE GENOMIC DNA]</scope>
    <source>
        <strain evidence="2 3">CCBAU 85046</strain>
    </source>
</reference>
<accession>A0A2W4EU27</accession>
<dbReference type="GO" id="GO:0006355">
    <property type="term" value="P:regulation of DNA-templated transcription"/>
    <property type="evidence" value="ECO:0007669"/>
    <property type="project" value="InterPro"/>
</dbReference>
<gene>
    <name evidence="2" type="ORF">CPY51_13135</name>
</gene>